<dbReference type="SUPFAM" id="SSF48576">
    <property type="entry name" value="Terpenoid synthases"/>
    <property type="match status" value="1"/>
</dbReference>
<organism evidence="1">
    <name type="scientific">Ditylum brightwellii</name>
    <dbReference type="NCBI Taxonomy" id="49249"/>
    <lineage>
        <taxon>Eukaryota</taxon>
        <taxon>Sar</taxon>
        <taxon>Stramenopiles</taxon>
        <taxon>Ochrophyta</taxon>
        <taxon>Bacillariophyta</taxon>
        <taxon>Mediophyceae</taxon>
        <taxon>Lithodesmiophycidae</taxon>
        <taxon>Lithodesmiales</taxon>
        <taxon>Lithodesmiaceae</taxon>
        <taxon>Ditylum</taxon>
    </lineage>
</organism>
<dbReference type="Pfam" id="PF00494">
    <property type="entry name" value="SQS_PSY"/>
    <property type="match status" value="1"/>
</dbReference>
<gene>
    <name evidence="1" type="ORF">DBRI00130_LOCUS24304</name>
</gene>
<protein>
    <recommendedName>
        <fullName evidence="2">Phytoene synthase</fullName>
    </recommendedName>
</protein>
<evidence type="ECO:0008006" key="2">
    <source>
        <dbReference type="Google" id="ProtNLM"/>
    </source>
</evidence>
<name>A0A7S4RU56_9STRA</name>
<sequence length="380" mass="43003">MTPRTISTLRILQQHHVKAFMMQRTMSSVSSSTQAKEDHTHCVDLVRERDMEGYLCGLLMPSSARNSYFAIRAFNVEIASIKDGGAIKKSTQSGSNIASNLRMQWWRDVISDIYTHPSDKKKEEETLVKSSSNSTEYISQSIAASRKQNPIVRSLQSAIHSSNLTKRFLDRMMEAREEDLDVKQMKSMEDLVQYGEDTTSSFLYLSLECAGVRDSNADQCASHIGVAHGLVTSLRSTLYKSSRGELSIPDDLMRKYSVPSRYLLDPPTDRYDIDENNNNATNDYTQIKKEYKESDDSLRKAVQEIAFVSRAHLHEARNKQNMVPKDGRQALLPAVSALHYLEMLEKVNYDVLHPMLNAAPEAQRLNVALLLGRAWLTGVF</sequence>
<reference evidence="1" key="1">
    <citation type="submission" date="2021-01" db="EMBL/GenBank/DDBJ databases">
        <authorList>
            <person name="Corre E."/>
            <person name="Pelletier E."/>
            <person name="Niang G."/>
            <person name="Scheremetjew M."/>
            <person name="Finn R."/>
            <person name="Kale V."/>
            <person name="Holt S."/>
            <person name="Cochrane G."/>
            <person name="Meng A."/>
            <person name="Brown T."/>
            <person name="Cohen L."/>
        </authorList>
    </citation>
    <scope>NUCLEOTIDE SEQUENCE</scope>
    <source>
        <strain evidence="1">GSO104</strain>
    </source>
</reference>
<dbReference type="EMBL" id="HBNS01030974">
    <property type="protein sequence ID" value="CAE4625109.1"/>
    <property type="molecule type" value="Transcribed_RNA"/>
</dbReference>
<evidence type="ECO:0000313" key="1">
    <source>
        <dbReference type="EMBL" id="CAE4625109.1"/>
    </source>
</evidence>
<dbReference type="InterPro" id="IPR008949">
    <property type="entry name" value="Isoprenoid_synthase_dom_sf"/>
</dbReference>
<dbReference type="InterPro" id="IPR002060">
    <property type="entry name" value="Squ/phyt_synthse"/>
</dbReference>
<proteinExistence type="predicted"/>
<dbReference type="AlphaFoldDB" id="A0A7S4RU56"/>
<accession>A0A7S4RU56</accession>
<dbReference type="Gene3D" id="1.10.600.10">
    <property type="entry name" value="Farnesyl Diphosphate Synthase"/>
    <property type="match status" value="1"/>
</dbReference>